<dbReference type="RefSeq" id="XP_002174813.1">
    <property type="nucleotide sequence ID" value="XM_002174777.2"/>
</dbReference>
<evidence type="ECO:0000256" key="6">
    <source>
        <dbReference type="ARBA" id="ARBA00022490"/>
    </source>
</evidence>
<comment type="pathway">
    <text evidence="3">tRNA modification; 5-methoxycarbonylmethyl-2-thiouridine-tRNA biosynthesis.</text>
</comment>
<evidence type="ECO:0000256" key="1">
    <source>
        <dbReference type="ARBA" id="ARBA00004123"/>
    </source>
</evidence>
<dbReference type="Proteomes" id="UP000001744">
    <property type="component" value="Unassembled WGS sequence"/>
</dbReference>
<dbReference type="VEuPathDB" id="FungiDB:SJAG_03677"/>
<dbReference type="HOGENOM" id="CLU_040685_0_0_1"/>
<evidence type="ECO:0000256" key="7">
    <source>
        <dbReference type="ARBA" id="ARBA00022694"/>
    </source>
</evidence>
<proteinExistence type="inferred from homology"/>
<dbReference type="EMBL" id="KE651167">
    <property type="protein sequence ID" value="EEB08520.1"/>
    <property type="molecule type" value="Genomic_DNA"/>
</dbReference>
<dbReference type="UniPathway" id="UPA00988"/>
<dbReference type="GO" id="GO:0002098">
    <property type="term" value="P:tRNA wobble uridine modification"/>
    <property type="evidence" value="ECO:0000318"/>
    <property type="project" value="GO_Central"/>
</dbReference>
<dbReference type="InterPro" id="IPR027417">
    <property type="entry name" value="P-loop_NTPase"/>
</dbReference>
<reference evidence="10 12" key="1">
    <citation type="journal article" date="2011" name="Science">
        <title>Comparative functional genomics of the fission yeasts.</title>
        <authorList>
            <person name="Rhind N."/>
            <person name="Chen Z."/>
            <person name="Yassour M."/>
            <person name="Thompson D.A."/>
            <person name="Haas B.J."/>
            <person name="Habib N."/>
            <person name="Wapinski I."/>
            <person name="Roy S."/>
            <person name="Lin M.F."/>
            <person name="Heiman D.I."/>
            <person name="Young S.K."/>
            <person name="Furuya K."/>
            <person name="Guo Y."/>
            <person name="Pidoux A."/>
            <person name="Chen H.M."/>
            <person name="Robbertse B."/>
            <person name="Goldberg J.M."/>
            <person name="Aoki K."/>
            <person name="Bayne E.H."/>
            <person name="Berlin A.M."/>
            <person name="Desjardins C.A."/>
            <person name="Dobbs E."/>
            <person name="Dukaj L."/>
            <person name="Fan L."/>
            <person name="FitzGerald M.G."/>
            <person name="French C."/>
            <person name="Gujja S."/>
            <person name="Hansen K."/>
            <person name="Keifenheim D."/>
            <person name="Levin J.Z."/>
            <person name="Mosher R.A."/>
            <person name="Mueller C.A."/>
            <person name="Pfiffner J."/>
            <person name="Priest M."/>
            <person name="Russ C."/>
            <person name="Smialowska A."/>
            <person name="Swoboda P."/>
            <person name="Sykes S.M."/>
            <person name="Vaughn M."/>
            <person name="Vengrova S."/>
            <person name="Yoder R."/>
            <person name="Zeng Q."/>
            <person name="Allshire R."/>
            <person name="Baulcombe D."/>
            <person name="Birren B.W."/>
            <person name="Brown W."/>
            <person name="Ekwall K."/>
            <person name="Kellis M."/>
            <person name="Leatherwood J."/>
            <person name="Levin H."/>
            <person name="Margalit H."/>
            <person name="Martienssen R."/>
            <person name="Nieduszynski C.A."/>
            <person name="Spatafora J.W."/>
            <person name="Friedman N."/>
            <person name="Dalgaard J.Z."/>
            <person name="Baumann P."/>
            <person name="Niki H."/>
            <person name="Regev A."/>
            <person name="Nusbaum C."/>
        </authorList>
    </citation>
    <scope>NUCLEOTIDE SEQUENCE [LARGE SCALE GENOMIC DNA]</scope>
    <source>
        <strain evidence="12">yFS275 / FY16936</strain>
    </source>
</reference>
<sequence>MSFKKHTSTKRPNIELPRGFRTSPLSSQTITSSGSESLDYYLLGGIPSKSLIVIEEQGTTDYASVFLKTYAAEGLLQGHAVWLGPNIGPAWFRTLPDQHSKPSRTVKHPDNQSPRTTDSMKIAWRYQSLKKAEKKFVENVPDGFTHSFSFTKHLPLSTEMKFAASRLPFESGSNPYAVVLQDLSQFLSQLPSGSVCRLVLPSLLSPAFYPIHASKPMHFVRFIHSLLALIKCTTSIHLTCMCSVPITLFSRDCEQTFWLENLASCAISLHPFEVKQEHERDPTDKTQGLLKIHKLPLPLPFTEKPNTDEAGDLAFTMSKRHITIEPWVLPPIVDNQEQKKTNKNIDF</sequence>
<dbReference type="OMA" id="QGMLKVH"/>
<dbReference type="CDD" id="cd19494">
    <property type="entry name" value="Elp4"/>
    <property type="match status" value="1"/>
</dbReference>
<evidence type="ECO:0000313" key="12">
    <source>
        <dbReference type="Proteomes" id="UP000001744"/>
    </source>
</evidence>
<dbReference type="GeneID" id="7052194"/>
<dbReference type="PANTHER" id="PTHR12896:SF1">
    <property type="entry name" value="ELONGATOR COMPLEX PROTEIN 4"/>
    <property type="match status" value="1"/>
</dbReference>
<dbReference type="AlphaFoldDB" id="B6K4W3"/>
<dbReference type="GO" id="GO:0140018">
    <property type="term" value="P:regulation of cytoplasmic translational fidelity"/>
    <property type="evidence" value="ECO:0007669"/>
    <property type="project" value="EnsemblFungi"/>
</dbReference>
<keyword evidence="6" id="KW-0963">Cytoplasm</keyword>
<protein>
    <recommendedName>
        <fullName evidence="5">Elongator complex protein 4</fullName>
    </recommendedName>
</protein>
<accession>B6K4W3</accession>
<keyword evidence="12" id="KW-1185">Reference proteome</keyword>
<dbReference type="InterPro" id="IPR008728">
    <property type="entry name" value="Elongator_complex_protein_4"/>
</dbReference>
<dbReference type="GO" id="GO:0033588">
    <property type="term" value="C:elongator holoenzyme complex"/>
    <property type="evidence" value="ECO:0000318"/>
    <property type="project" value="GO_Central"/>
</dbReference>
<organism evidence="10 12">
    <name type="scientific">Schizosaccharomyces japonicus (strain yFS275 / FY16936)</name>
    <name type="common">Fission yeast</name>
    <dbReference type="NCBI Taxonomy" id="402676"/>
    <lineage>
        <taxon>Eukaryota</taxon>
        <taxon>Fungi</taxon>
        <taxon>Dikarya</taxon>
        <taxon>Ascomycota</taxon>
        <taxon>Taphrinomycotina</taxon>
        <taxon>Schizosaccharomycetes</taxon>
        <taxon>Schizosaccharomycetales</taxon>
        <taxon>Schizosaccharomycetaceae</taxon>
        <taxon>Schizosaccharomyces</taxon>
    </lineage>
</organism>
<dbReference type="OrthoDB" id="289162at2759"/>
<comment type="similarity">
    <text evidence="4">Belongs to the ELP4 family.</text>
</comment>
<dbReference type="JaponicusDB" id="SJAG_03677">
    <property type="gene designation" value="elp4"/>
</dbReference>
<feature type="region of interest" description="Disordered" evidence="9">
    <location>
        <begin position="98"/>
        <end position="117"/>
    </location>
</feature>
<dbReference type="GO" id="GO:0005737">
    <property type="term" value="C:cytoplasm"/>
    <property type="evidence" value="ECO:0000318"/>
    <property type="project" value="GO_Central"/>
</dbReference>
<name>B6K4W3_SCHJY</name>
<evidence type="ECO:0000256" key="5">
    <source>
        <dbReference type="ARBA" id="ARBA00020265"/>
    </source>
</evidence>
<evidence type="ECO:0000256" key="9">
    <source>
        <dbReference type="SAM" id="MobiDB-lite"/>
    </source>
</evidence>
<evidence type="ECO:0000256" key="3">
    <source>
        <dbReference type="ARBA" id="ARBA00005043"/>
    </source>
</evidence>
<dbReference type="Gene3D" id="3.40.50.300">
    <property type="entry name" value="P-loop containing nucleotide triphosphate hydrolases"/>
    <property type="match status" value="1"/>
</dbReference>
<keyword evidence="7" id="KW-0819">tRNA processing</keyword>
<evidence type="ECO:0000256" key="2">
    <source>
        <dbReference type="ARBA" id="ARBA00004496"/>
    </source>
</evidence>
<dbReference type="eggNOG" id="KOG3949">
    <property type="taxonomic scope" value="Eukaryota"/>
</dbReference>
<dbReference type="PANTHER" id="PTHR12896">
    <property type="entry name" value="PAX6 NEIGHBOR PROTEIN PAXNEB"/>
    <property type="match status" value="1"/>
</dbReference>
<feature type="compositionally biased region" description="Low complexity" evidence="9">
    <location>
        <begin position="22"/>
        <end position="32"/>
    </location>
</feature>
<evidence type="ECO:0000313" key="10">
    <source>
        <dbReference type="EMBL" id="EEB08520.1"/>
    </source>
</evidence>
<dbReference type="GO" id="GO:0005634">
    <property type="term" value="C:nucleus"/>
    <property type="evidence" value="ECO:0007669"/>
    <property type="project" value="UniProtKB-SubCell"/>
</dbReference>
<comment type="subcellular location">
    <subcellularLocation>
        <location evidence="2">Cytoplasm</location>
    </subcellularLocation>
    <subcellularLocation>
        <location evidence="1">Nucleus</location>
    </subcellularLocation>
</comment>
<gene>
    <name evidence="11" type="primary">elp4</name>
    <name evidence="10" type="ORF">SJAG_03677</name>
</gene>
<feature type="region of interest" description="Disordered" evidence="9">
    <location>
        <begin position="1"/>
        <end position="32"/>
    </location>
</feature>
<evidence type="ECO:0000313" key="11">
    <source>
        <dbReference type="JaponicusDB" id="SJAG_03677"/>
    </source>
</evidence>
<dbReference type="Pfam" id="PF05625">
    <property type="entry name" value="PAXNEB"/>
    <property type="match status" value="1"/>
</dbReference>
<dbReference type="STRING" id="402676.B6K4W3"/>
<evidence type="ECO:0000256" key="4">
    <source>
        <dbReference type="ARBA" id="ARBA00007573"/>
    </source>
</evidence>
<dbReference type="GO" id="GO:0002926">
    <property type="term" value="P:tRNA wobble base 5-methoxycarbonylmethyl-2-thiouridinylation"/>
    <property type="evidence" value="ECO:0007669"/>
    <property type="project" value="EnsemblFungi"/>
</dbReference>
<keyword evidence="8" id="KW-0539">Nucleus</keyword>
<evidence type="ECO:0000256" key="8">
    <source>
        <dbReference type="ARBA" id="ARBA00023242"/>
    </source>
</evidence>